<reference evidence="1 2" key="1">
    <citation type="submission" date="2018-06" db="EMBL/GenBank/DDBJ databases">
        <authorList>
            <consortium name="Pathogen Informatics"/>
            <person name="Doyle S."/>
        </authorList>
    </citation>
    <scope>NUCLEOTIDE SEQUENCE [LARGE SCALE GENOMIC DNA]</scope>
    <source>
        <strain evidence="1 2">NCTC10005</strain>
    </source>
</reference>
<dbReference type="Proteomes" id="UP000255106">
    <property type="component" value="Unassembled WGS sequence"/>
</dbReference>
<organism evidence="1 2">
    <name type="scientific">Enterobacter cloacae</name>
    <dbReference type="NCBI Taxonomy" id="550"/>
    <lineage>
        <taxon>Bacteria</taxon>
        <taxon>Pseudomonadati</taxon>
        <taxon>Pseudomonadota</taxon>
        <taxon>Gammaproteobacteria</taxon>
        <taxon>Enterobacterales</taxon>
        <taxon>Enterobacteriaceae</taxon>
        <taxon>Enterobacter</taxon>
        <taxon>Enterobacter cloacae complex</taxon>
    </lineage>
</organism>
<evidence type="ECO:0000313" key="2">
    <source>
        <dbReference type="Proteomes" id="UP000255106"/>
    </source>
</evidence>
<gene>
    <name evidence="1" type="ORF">NCTC10005_02217</name>
</gene>
<protein>
    <submittedName>
        <fullName evidence="1">Uncharacterized protein</fullName>
    </submittedName>
</protein>
<dbReference type="AlphaFoldDB" id="A0A377LTQ5"/>
<dbReference type="EMBL" id="UGJB01000004">
    <property type="protein sequence ID" value="STQ09509.1"/>
    <property type="molecule type" value="Genomic_DNA"/>
</dbReference>
<accession>A0A377LTQ5</accession>
<sequence>MSRGAVVVKLRWRAAVDAGKNHLFRALADIQRVAVTNFVALAVNRNGARPANVNHAQFTPFQEIAHAELLTHFPTHGDSFWSPA</sequence>
<evidence type="ECO:0000313" key="1">
    <source>
        <dbReference type="EMBL" id="STQ09509.1"/>
    </source>
</evidence>
<name>A0A377LTQ5_ENTCL</name>
<proteinExistence type="predicted"/>